<sequence>MDESSLFSSHKKSQLQSHQVVQASPAGGLMMPQCFNVLPGQQLVAAHPGAVRFAPPSGGRQQPAQPPAVYAFPIGSNNMNGASMMVPSSMMSQVQNTSTPMAVESERDMSPRSRRKASHNAVEVRRRRRISLQLDRLKSMLNCQKADKASLLHEAVTRLNILTQRCHSLETQLASFKGETPPPPLPPALEVDDDDDAESGTNDPMVFEGSGRVSDAALAAAQGERKLQLWAQVGEQALHDLLLKLEHTQWTYHATRDDVKGYVSELPARDPHSGQRLDFCVKGETIIPLDPETVARAYFEVSQRKGWHSSCTESRLVEELWPNTMCIASFTYRSELPVYPRRYCALVHRATHMLPDERVQIVIVDRSVTHQAVPASSDVIVMDVFPSGLIITPVEQHGETHSHVELVAHFDLKGTISSQLFERIQCNKMLEFSCYKYLGEFRKHLIAASSKFASAGCHSKVAQREAELANEGAATLIYAANSVGS</sequence>
<dbReference type="GO" id="GO:0046983">
    <property type="term" value="F:protein dimerization activity"/>
    <property type="evidence" value="ECO:0007669"/>
    <property type="project" value="InterPro"/>
</dbReference>
<name>A0AB34IE96_PRYPA</name>
<comment type="caution">
    <text evidence="5">The sequence shown here is derived from an EMBL/GenBank/DDBJ whole genome shotgun (WGS) entry which is preliminary data.</text>
</comment>
<protein>
    <recommendedName>
        <fullName evidence="7">START domain-containing protein</fullName>
    </recommendedName>
</protein>
<evidence type="ECO:0000256" key="2">
    <source>
        <dbReference type="SAM" id="MobiDB-lite"/>
    </source>
</evidence>
<dbReference type="PROSITE" id="PS50848">
    <property type="entry name" value="START"/>
    <property type="match status" value="1"/>
</dbReference>
<dbReference type="Proteomes" id="UP001515480">
    <property type="component" value="Unassembled WGS sequence"/>
</dbReference>
<feature type="region of interest" description="Disordered" evidence="2">
    <location>
        <begin position="104"/>
        <end position="124"/>
    </location>
</feature>
<feature type="domain" description="BHLH" evidence="4">
    <location>
        <begin position="114"/>
        <end position="162"/>
    </location>
</feature>
<evidence type="ECO:0000259" key="4">
    <source>
        <dbReference type="PROSITE" id="PS50888"/>
    </source>
</evidence>
<dbReference type="InterPro" id="IPR011598">
    <property type="entry name" value="bHLH_dom"/>
</dbReference>
<dbReference type="InterPro" id="IPR023393">
    <property type="entry name" value="START-like_dom_sf"/>
</dbReference>
<dbReference type="Pfam" id="PF01852">
    <property type="entry name" value="START"/>
    <property type="match status" value="1"/>
</dbReference>
<dbReference type="GO" id="GO:0008289">
    <property type="term" value="F:lipid binding"/>
    <property type="evidence" value="ECO:0007669"/>
    <property type="project" value="InterPro"/>
</dbReference>
<dbReference type="InterPro" id="IPR036638">
    <property type="entry name" value="HLH_DNA-bd_sf"/>
</dbReference>
<dbReference type="SUPFAM" id="SSF55961">
    <property type="entry name" value="Bet v1-like"/>
    <property type="match status" value="1"/>
</dbReference>
<proteinExistence type="predicted"/>
<dbReference type="PROSITE" id="PS50888">
    <property type="entry name" value="BHLH"/>
    <property type="match status" value="1"/>
</dbReference>
<keyword evidence="1" id="KW-0238">DNA-binding</keyword>
<feature type="domain" description="START" evidence="3">
    <location>
        <begin position="250"/>
        <end position="450"/>
    </location>
</feature>
<dbReference type="CDD" id="cd00177">
    <property type="entry name" value="START"/>
    <property type="match status" value="1"/>
</dbReference>
<dbReference type="PANTHER" id="PTHR45844:SF19">
    <property type="entry name" value="TRANSCRIPTION FACTOR BHLH106-RELATED"/>
    <property type="match status" value="1"/>
</dbReference>
<dbReference type="PANTHER" id="PTHR45844">
    <property type="entry name" value="TRANSCRIPTION FACTOR BHLH30"/>
    <property type="match status" value="1"/>
</dbReference>
<evidence type="ECO:0000313" key="5">
    <source>
        <dbReference type="EMBL" id="KAL1498579.1"/>
    </source>
</evidence>
<dbReference type="GO" id="GO:0003677">
    <property type="term" value="F:DNA binding"/>
    <property type="evidence" value="ECO:0007669"/>
    <property type="project" value="UniProtKB-KW"/>
</dbReference>
<accession>A0AB34IE96</accession>
<dbReference type="SUPFAM" id="SSF47459">
    <property type="entry name" value="HLH, helix-loop-helix DNA-binding domain"/>
    <property type="match status" value="1"/>
</dbReference>
<dbReference type="AlphaFoldDB" id="A0AB34IE96"/>
<dbReference type="Gene3D" id="3.30.530.20">
    <property type="match status" value="1"/>
</dbReference>
<feature type="region of interest" description="Disordered" evidence="2">
    <location>
        <begin position="175"/>
        <end position="202"/>
    </location>
</feature>
<dbReference type="CDD" id="cd11393">
    <property type="entry name" value="bHLH_AtbHLH_like"/>
    <property type="match status" value="1"/>
</dbReference>
<evidence type="ECO:0000313" key="6">
    <source>
        <dbReference type="Proteomes" id="UP001515480"/>
    </source>
</evidence>
<evidence type="ECO:0008006" key="7">
    <source>
        <dbReference type="Google" id="ProtNLM"/>
    </source>
</evidence>
<dbReference type="InterPro" id="IPR045239">
    <property type="entry name" value="bHLH95_bHLH"/>
</dbReference>
<gene>
    <name evidence="5" type="ORF">AB1Y20_013894</name>
</gene>
<dbReference type="InterPro" id="IPR002913">
    <property type="entry name" value="START_lipid-bd_dom"/>
</dbReference>
<evidence type="ECO:0000256" key="1">
    <source>
        <dbReference type="ARBA" id="ARBA00023125"/>
    </source>
</evidence>
<dbReference type="Gene3D" id="4.10.280.10">
    <property type="entry name" value="Helix-loop-helix DNA-binding domain"/>
    <property type="match status" value="1"/>
</dbReference>
<dbReference type="GO" id="GO:0003700">
    <property type="term" value="F:DNA-binding transcription factor activity"/>
    <property type="evidence" value="ECO:0007669"/>
    <property type="project" value="InterPro"/>
</dbReference>
<organism evidence="5 6">
    <name type="scientific">Prymnesium parvum</name>
    <name type="common">Toxic golden alga</name>
    <dbReference type="NCBI Taxonomy" id="97485"/>
    <lineage>
        <taxon>Eukaryota</taxon>
        <taxon>Haptista</taxon>
        <taxon>Haptophyta</taxon>
        <taxon>Prymnesiophyceae</taxon>
        <taxon>Prymnesiales</taxon>
        <taxon>Prymnesiaceae</taxon>
        <taxon>Prymnesium</taxon>
    </lineage>
</organism>
<dbReference type="Pfam" id="PF00010">
    <property type="entry name" value="HLH"/>
    <property type="match status" value="1"/>
</dbReference>
<evidence type="ECO:0000259" key="3">
    <source>
        <dbReference type="PROSITE" id="PS50848"/>
    </source>
</evidence>
<dbReference type="InterPro" id="IPR045847">
    <property type="entry name" value="AIG1-like"/>
</dbReference>
<dbReference type="EMBL" id="JBGBPQ010000027">
    <property type="protein sequence ID" value="KAL1498579.1"/>
    <property type="molecule type" value="Genomic_DNA"/>
</dbReference>
<keyword evidence="6" id="KW-1185">Reference proteome</keyword>
<reference evidence="5 6" key="1">
    <citation type="journal article" date="2024" name="Science">
        <title>Giant polyketide synthase enzymes in the biosynthesis of giant marine polyether toxins.</title>
        <authorList>
            <person name="Fallon T.R."/>
            <person name="Shende V.V."/>
            <person name="Wierzbicki I.H."/>
            <person name="Pendleton A.L."/>
            <person name="Watervoot N.F."/>
            <person name="Auber R.P."/>
            <person name="Gonzalez D.J."/>
            <person name="Wisecaver J.H."/>
            <person name="Moore B.S."/>
        </authorList>
    </citation>
    <scope>NUCLEOTIDE SEQUENCE [LARGE SCALE GENOMIC DNA]</scope>
    <source>
        <strain evidence="5 6">12B1</strain>
    </source>
</reference>